<feature type="transmembrane region" description="Helical" evidence="16">
    <location>
        <begin position="1067"/>
        <end position="1088"/>
    </location>
</feature>
<dbReference type="SUPFAM" id="SSF81660">
    <property type="entry name" value="Metal cation-transporting ATPase, ATP-binding domain N"/>
    <property type="match status" value="1"/>
</dbReference>
<feature type="active site" description="4-aspartylphosphate intermediate" evidence="13">
    <location>
        <position position="525"/>
    </location>
</feature>
<proteinExistence type="inferred from homology"/>
<dbReference type="SFLD" id="SFLDF00027">
    <property type="entry name" value="p-type_atpase"/>
    <property type="match status" value="1"/>
</dbReference>
<feature type="transmembrane region" description="Helical" evidence="16">
    <location>
        <begin position="1220"/>
        <end position="1242"/>
    </location>
</feature>
<evidence type="ECO:0000256" key="13">
    <source>
        <dbReference type="PIRSR" id="PIRSR606539-1"/>
    </source>
</evidence>
<evidence type="ECO:0000256" key="5">
    <source>
        <dbReference type="ARBA" id="ARBA00022723"/>
    </source>
</evidence>
<dbReference type="InterPro" id="IPR023299">
    <property type="entry name" value="ATPase_P-typ_cyto_dom_N"/>
</dbReference>
<feature type="binding site" evidence="15">
    <location>
        <position position="525"/>
    </location>
    <ligand>
        <name>Mg(2+)</name>
        <dbReference type="ChEBI" id="CHEBI:18420"/>
    </ligand>
</feature>
<feature type="binding site" evidence="15">
    <location>
        <position position="982"/>
    </location>
    <ligand>
        <name>Mg(2+)</name>
        <dbReference type="ChEBI" id="CHEBI:18420"/>
    </ligand>
</feature>
<keyword evidence="7 14" id="KW-0067">ATP-binding</keyword>
<comment type="catalytic activity">
    <reaction evidence="12 16">
        <text>ATP + H2O + phospholipidSide 1 = ADP + phosphate + phospholipidSide 2.</text>
        <dbReference type="EC" id="7.6.2.1"/>
    </reaction>
</comment>
<dbReference type="GO" id="GO:0045332">
    <property type="term" value="P:phospholipid translocation"/>
    <property type="evidence" value="ECO:0007669"/>
    <property type="project" value="TreeGrafter"/>
</dbReference>
<feature type="binding site" evidence="15">
    <location>
        <position position="978"/>
    </location>
    <ligand>
        <name>Mg(2+)</name>
        <dbReference type="ChEBI" id="CHEBI:18420"/>
    </ligand>
</feature>
<keyword evidence="5 15" id="KW-0479">Metal-binding</keyword>
<feature type="binding site" evidence="14">
    <location>
        <position position="526"/>
    </location>
    <ligand>
        <name>ATP</name>
        <dbReference type="ChEBI" id="CHEBI:30616"/>
    </ligand>
</feature>
<dbReference type="InterPro" id="IPR023214">
    <property type="entry name" value="HAD_sf"/>
</dbReference>
<dbReference type="PANTHER" id="PTHR24092">
    <property type="entry name" value="PROBABLE PHOSPHOLIPID-TRANSPORTING ATPASE"/>
    <property type="match status" value="1"/>
</dbReference>
<keyword evidence="22" id="KW-1185">Reference proteome</keyword>
<dbReference type="OrthoDB" id="377733at2759"/>
<comment type="cofactor">
    <cofactor evidence="15">
        <name>Mg(2+)</name>
        <dbReference type="ChEBI" id="CHEBI:18420"/>
    </cofactor>
</comment>
<accession>I7M4B7</accession>
<evidence type="ECO:0000256" key="7">
    <source>
        <dbReference type="ARBA" id="ARBA00022840"/>
    </source>
</evidence>
<dbReference type="Pfam" id="PF16209">
    <property type="entry name" value="PhoLip_ATPase_N"/>
    <property type="match status" value="1"/>
</dbReference>
<evidence type="ECO:0000256" key="16">
    <source>
        <dbReference type="RuleBase" id="RU362033"/>
    </source>
</evidence>
<dbReference type="SFLD" id="SFLDG00002">
    <property type="entry name" value="C1.7:_P-type_atpase_like"/>
    <property type="match status" value="1"/>
</dbReference>
<dbReference type="Gene3D" id="3.40.1110.10">
    <property type="entry name" value="Calcium-transporting ATPase, cytoplasmic domain N"/>
    <property type="match status" value="1"/>
</dbReference>
<dbReference type="InterPro" id="IPR044492">
    <property type="entry name" value="P_typ_ATPase_HD_dom"/>
</dbReference>
<dbReference type="Proteomes" id="UP000009168">
    <property type="component" value="Unassembled WGS sequence"/>
</dbReference>
<evidence type="ECO:0000259" key="19">
    <source>
        <dbReference type="Pfam" id="PF16209"/>
    </source>
</evidence>
<feature type="region of interest" description="Disordered" evidence="17">
    <location>
        <begin position="64"/>
        <end position="90"/>
    </location>
</feature>
<dbReference type="STRING" id="312017.I7M4B7"/>
<reference evidence="22" key="1">
    <citation type="journal article" date="2006" name="PLoS Biol.">
        <title>Macronuclear genome sequence of the ciliate Tetrahymena thermophila, a model eukaryote.</title>
        <authorList>
            <person name="Eisen J.A."/>
            <person name="Coyne R.S."/>
            <person name="Wu M."/>
            <person name="Wu D."/>
            <person name="Thiagarajan M."/>
            <person name="Wortman J.R."/>
            <person name="Badger J.H."/>
            <person name="Ren Q."/>
            <person name="Amedeo P."/>
            <person name="Jones K.M."/>
            <person name="Tallon L.J."/>
            <person name="Delcher A.L."/>
            <person name="Salzberg S.L."/>
            <person name="Silva J.C."/>
            <person name="Haas B.J."/>
            <person name="Majoros W.H."/>
            <person name="Farzad M."/>
            <person name="Carlton J.M."/>
            <person name="Smith R.K. Jr."/>
            <person name="Garg J."/>
            <person name="Pearlman R.E."/>
            <person name="Karrer K.M."/>
            <person name="Sun L."/>
            <person name="Manning G."/>
            <person name="Elde N.C."/>
            <person name="Turkewitz A.P."/>
            <person name="Asai D.J."/>
            <person name="Wilkes D.E."/>
            <person name="Wang Y."/>
            <person name="Cai H."/>
            <person name="Collins K."/>
            <person name="Stewart B.A."/>
            <person name="Lee S.R."/>
            <person name="Wilamowska K."/>
            <person name="Weinberg Z."/>
            <person name="Ruzzo W.L."/>
            <person name="Wloga D."/>
            <person name="Gaertig J."/>
            <person name="Frankel J."/>
            <person name="Tsao C.-C."/>
            <person name="Gorovsky M.A."/>
            <person name="Keeling P.J."/>
            <person name="Waller R.F."/>
            <person name="Patron N.J."/>
            <person name="Cherry J.M."/>
            <person name="Stover N.A."/>
            <person name="Krieger C.J."/>
            <person name="del Toro C."/>
            <person name="Ryder H.F."/>
            <person name="Williamson S.C."/>
            <person name="Barbeau R.A."/>
            <person name="Hamilton E.P."/>
            <person name="Orias E."/>
        </authorList>
    </citation>
    <scope>NUCLEOTIDE SEQUENCE [LARGE SCALE GENOMIC DNA]</scope>
    <source>
        <strain evidence="22">SB210</strain>
    </source>
</reference>
<evidence type="ECO:0000259" key="20">
    <source>
        <dbReference type="Pfam" id="PF16212"/>
    </source>
</evidence>
<dbReference type="Gene3D" id="3.40.50.1000">
    <property type="entry name" value="HAD superfamily/HAD-like"/>
    <property type="match status" value="1"/>
</dbReference>
<dbReference type="PROSITE" id="PS00154">
    <property type="entry name" value="ATPASE_E1_E2"/>
    <property type="match status" value="1"/>
</dbReference>
<dbReference type="RefSeq" id="XP_001026419.1">
    <property type="nucleotide sequence ID" value="XM_001026419.1"/>
</dbReference>
<dbReference type="PANTHER" id="PTHR24092:SF150">
    <property type="entry name" value="PHOSPHOLIPID-TRANSPORTING ATPASE"/>
    <property type="match status" value="1"/>
</dbReference>
<dbReference type="Gene3D" id="2.70.150.10">
    <property type="entry name" value="Calcium-transporting ATPase, cytoplasmic transduction domain A"/>
    <property type="match status" value="1"/>
</dbReference>
<dbReference type="InterPro" id="IPR059000">
    <property type="entry name" value="ATPase_P-type_domA"/>
</dbReference>
<evidence type="ECO:0000256" key="14">
    <source>
        <dbReference type="PIRSR" id="PIRSR606539-2"/>
    </source>
</evidence>
<dbReference type="SUPFAM" id="SSF81653">
    <property type="entry name" value="Calcium ATPase, transduction domain A"/>
    <property type="match status" value="1"/>
</dbReference>
<feature type="binding site" evidence="14">
    <location>
        <position position="781"/>
    </location>
    <ligand>
        <name>ATP</name>
        <dbReference type="ChEBI" id="CHEBI:30616"/>
    </ligand>
</feature>
<feature type="transmembrane region" description="Helical" evidence="16">
    <location>
        <begin position="1035"/>
        <end position="1055"/>
    </location>
</feature>
<evidence type="ECO:0000256" key="17">
    <source>
        <dbReference type="SAM" id="MobiDB-lite"/>
    </source>
</evidence>
<dbReference type="OMA" id="VMVANIF"/>
<feature type="region of interest" description="Disordered" evidence="17">
    <location>
        <begin position="1293"/>
        <end position="1341"/>
    </location>
</feature>
<keyword evidence="4 16" id="KW-0812">Transmembrane</keyword>
<evidence type="ECO:0000256" key="8">
    <source>
        <dbReference type="ARBA" id="ARBA00022842"/>
    </source>
</evidence>
<dbReference type="NCBIfam" id="TIGR01494">
    <property type="entry name" value="ATPase_P-type"/>
    <property type="match status" value="1"/>
</dbReference>
<feature type="transmembrane region" description="Helical" evidence="16">
    <location>
        <begin position="1181"/>
        <end position="1200"/>
    </location>
</feature>
<dbReference type="GO" id="GO:0140326">
    <property type="term" value="F:ATPase-coupled intramembrane lipid transporter activity"/>
    <property type="evidence" value="ECO:0007669"/>
    <property type="project" value="UniProtKB-EC"/>
</dbReference>
<feature type="binding site" evidence="14">
    <location>
        <position position="955"/>
    </location>
    <ligand>
        <name>ATP</name>
        <dbReference type="ChEBI" id="CHEBI:30616"/>
    </ligand>
</feature>
<evidence type="ECO:0000259" key="18">
    <source>
        <dbReference type="Pfam" id="PF00122"/>
    </source>
</evidence>
<dbReference type="KEGG" id="tet:TTHERM_00325570"/>
<protein>
    <recommendedName>
        <fullName evidence="16">Phospholipid-transporting ATPase</fullName>
        <ecNumber evidence="16">7.6.2.1</ecNumber>
    </recommendedName>
</protein>
<dbReference type="eggNOG" id="KOG0206">
    <property type="taxonomic scope" value="Eukaryota"/>
</dbReference>
<feature type="compositionally biased region" description="Polar residues" evidence="17">
    <location>
        <begin position="1332"/>
        <end position="1341"/>
    </location>
</feature>
<evidence type="ECO:0000256" key="15">
    <source>
        <dbReference type="PIRSR" id="PIRSR606539-3"/>
    </source>
</evidence>
<feature type="transmembrane region" description="Helical" evidence="16">
    <location>
        <begin position="1146"/>
        <end position="1169"/>
    </location>
</feature>
<dbReference type="FunCoup" id="I7M4B7">
    <property type="interactions" value="9"/>
</dbReference>
<evidence type="ECO:0000256" key="3">
    <source>
        <dbReference type="ARBA" id="ARBA00008109"/>
    </source>
</evidence>
<dbReference type="GO" id="GO:0005886">
    <property type="term" value="C:plasma membrane"/>
    <property type="evidence" value="ECO:0007669"/>
    <property type="project" value="TreeGrafter"/>
</dbReference>
<feature type="binding site" evidence="14">
    <location>
        <position position="982"/>
    </location>
    <ligand>
        <name>ATP</name>
        <dbReference type="ChEBI" id="CHEBI:30616"/>
    </ligand>
</feature>
<keyword evidence="11 16" id="KW-0472">Membrane</keyword>
<dbReference type="PRINTS" id="PR00119">
    <property type="entry name" value="CATATPASE"/>
</dbReference>
<dbReference type="SFLD" id="SFLDS00003">
    <property type="entry name" value="Haloacid_Dehalogenase"/>
    <property type="match status" value="1"/>
</dbReference>
<dbReference type="InterPro" id="IPR023298">
    <property type="entry name" value="ATPase_P-typ_TM_dom_sf"/>
</dbReference>
<feature type="binding site" evidence="14">
    <location>
        <position position="861"/>
    </location>
    <ligand>
        <name>ATP</name>
        <dbReference type="ChEBI" id="CHEBI:30616"/>
    </ligand>
</feature>
<feature type="binding site" evidence="14">
    <location>
        <position position="981"/>
    </location>
    <ligand>
        <name>ATP</name>
        <dbReference type="ChEBI" id="CHEBI:30616"/>
    </ligand>
</feature>
<feature type="domain" description="P-type ATPase N-terminal" evidence="19">
    <location>
        <begin position="133"/>
        <end position="186"/>
    </location>
</feature>
<dbReference type="SUPFAM" id="SSF81665">
    <property type="entry name" value="Calcium ATPase, transmembrane domain M"/>
    <property type="match status" value="1"/>
</dbReference>
<dbReference type="EMBL" id="GG662299">
    <property type="protein sequence ID" value="EAS06174.1"/>
    <property type="molecule type" value="Genomic_DNA"/>
</dbReference>
<dbReference type="InterPro" id="IPR036412">
    <property type="entry name" value="HAD-like_sf"/>
</dbReference>
<evidence type="ECO:0000256" key="4">
    <source>
        <dbReference type="ARBA" id="ARBA00022692"/>
    </source>
</evidence>
<dbReference type="Pfam" id="PF16212">
    <property type="entry name" value="PhoLip_ATPase_C"/>
    <property type="match status" value="1"/>
</dbReference>
<evidence type="ECO:0000313" key="21">
    <source>
        <dbReference type="EMBL" id="EAS06174.1"/>
    </source>
</evidence>
<dbReference type="InterPro" id="IPR008250">
    <property type="entry name" value="ATPase_P-typ_transduc_dom_A_sf"/>
</dbReference>
<comment type="subcellular location">
    <subcellularLocation>
        <location evidence="2">Endomembrane system</location>
    </subcellularLocation>
    <subcellularLocation>
        <location evidence="1 16">Membrane</location>
        <topology evidence="1 16">Multi-pass membrane protein</topology>
    </subcellularLocation>
</comment>
<keyword evidence="10 16" id="KW-1133">Transmembrane helix</keyword>
<feature type="binding site" evidence="14">
    <location>
        <position position="862"/>
    </location>
    <ligand>
        <name>ATP</name>
        <dbReference type="ChEBI" id="CHEBI:30616"/>
    </ligand>
</feature>
<dbReference type="GO" id="GO:0000287">
    <property type="term" value="F:magnesium ion binding"/>
    <property type="evidence" value="ECO:0007669"/>
    <property type="project" value="UniProtKB-UniRule"/>
</dbReference>
<dbReference type="GeneID" id="7826711"/>
<organism evidence="21 22">
    <name type="scientific">Tetrahymena thermophila (strain SB210)</name>
    <dbReference type="NCBI Taxonomy" id="312017"/>
    <lineage>
        <taxon>Eukaryota</taxon>
        <taxon>Sar</taxon>
        <taxon>Alveolata</taxon>
        <taxon>Ciliophora</taxon>
        <taxon>Intramacronucleata</taxon>
        <taxon>Oligohymenophorea</taxon>
        <taxon>Hymenostomatida</taxon>
        <taxon>Tetrahymenina</taxon>
        <taxon>Tetrahymenidae</taxon>
        <taxon>Tetrahymena</taxon>
    </lineage>
</organism>
<feature type="binding site" evidence="14">
    <location>
        <position position="525"/>
    </location>
    <ligand>
        <name>ATP</name>
        <dbReference type="ChEBI" id="CHEBI:30616"/>
    </ligand>
</feature>
<feature type="transmembrane region" description="Helical" evidence="16">
    <location>
        <begin position="187"/>
        <end position="204"/>
    </location>
</feature>
<feature type="compositionally biased region" description="Basic and acidic residues" evidence="17">
    <location>
        <begin position="73"/>
        <end position="86"/>
    </location>
</feature>
<feature type="transmembrane region" description="Helical" evidence="16">
    <location>
        <begin position="1118"/>
        <end position="1140"/>
    </location>
</feature>
<evidence type="ECO:0000256" key="11">
    <source>
        <dbReference type="ARBA" id="ARBA00023136"/>
    </source>
</evidence>
<name>I7M4B7_TETTS</name>
<feature type="transmembrane region" description="Helical" evidence="16">
    <location>
        <begin position="409"/>
        <end position="434"/>
    </location>
</feature>
<keyword evidence="9 16" id="KW-1278">Translocase</keyword>
<evidence type="ECO:0000256" key="1">
    <source>
        <dbReference type="ARBA" id="ARBA00004141"/>
    </source>
</evidence>
<feature type="binding site" evidence="14">
    <location>
        <position position="863"/>
    </location>
    <ligand>
        <name>ATP</name>
        <dbReference type="ChEBI" id="CHEBI:30616"/>
    </ligand>
</feature>
<feature type="domain" description="P-type ATPase C-terminal" evidence="20">
    <location>
        <begin position="1004"/>
        <end position="1247"/>
    </location>
</feature>
<comment type="similarity">
    <text evidence="3 16">Belongs to the cation transport ATPase (P-type) (TC 3.A.3) family. Type IV subfamily.</text>
</comment>
<evidence type="ECO:0000256" key="2">
    <source>
        <dbReference type="ARBA" id="ARBA00004308"/>
    </source>
</evidence>
<dbReference type="HOGENOM" id="CLU_000846_3_1_1"/>
<feature type="binding site" evidence="14">
    <location>
        <position position="740"/>
    </location>
    <ligand>
        <name>ATP</name>
        <dbReference type="ChEBI" id="CHEBI:30616"/>
    </ligand>
</feature>
<dbReference type="InParanoid" id="I7M4B7"/>
<dbReference type="InterPro" id="IPR018303">
    <property type="entry name" value="ATPase_P-typ_P_site"/>
</dbReference>
<dbReference type="InterPro" id="IPR006539">
    <property type="entry name" value="P-type_ATPase_IV"/>
</dbReference>
<feature type="binding site" evidence="15">
    <location>
        <position position="527"/>
    </location>
    <ligand>
        <name>Mg(2+)</name>
        <dbReference type="ChEBI" id="CHEBI:18420"/>
    </ligand>
</feature>
<sequence>MSDKKENAVNLKQPLISSHNNLDQNMVQKNLSINDDEERKSNSIAQHDNQNVQNIVNELQQYNNQGSSIGNQSDRKSSKDEQELQRLRSQSLATKPRKSVYQALKEKLTDVKDVNWEENTDGRSIFVGEEVILYPNNKIKTSRYNIISFLPLNMFEQFSKVSNIYFLLMGLLQMVKPISNSEQLPTVYIPLLFIVFVAALKDILEDLKRHSSDKDENHYMTHKAVKIQDASFRQSSRLTLGGSGKFQDTYSENLKVGNLIKVRQNEQIPADIIVLRCSDPKGSCFVETKNLDGETNLKPKFITKDILNNIYPDDRSLLNKKVKINYESPNPLLYKFNGNISVVDEQTDRPIGNQVSLDEKNIMLRGCVLRNTKWIYGIVIYTGHETKIMLNAHTPDIKQSSVEKKMSRYILVVCIIQFFLCLFGAVYYIIWYSFQKDNLVYLDITSDDFEETPILSLVVTSGIWLMSILNMVPIALLVTLEMVRFMQAIVISKEKLMKSYNGFEPTVQSSNLNEDLGQIQCIFSDKTGTLTCNIMNFKCLFVNGISYGSMQDRHHKKEEIVEQKKIPNVNFHDPAFYSIIEDPSEDQYDQINFALLHLSLCHSVIISEKEQDTQDAKRLSQMISDTIQKRTSNQDSQIQQDTPQKEYEYQAASPDDLALVNFAKYSGFEYMGSDAQDVITINNHQKKYYMPHQMFTQEDIQKTQTLKFQTYHVLEFTSDRKRMSIILKDLQTNKIMILTKGADSIVLKRVNKQIYSETQSGLEFVQQLQYSLDEYAKIGLRTLLLAQRELTQQEFDNWDARYKQASSSLQNREERMNTLMDEIEQNLEIVGATAIEDKLQDDVEGTISCLKEAGILFWILTGDKKETAINIGLSTKVLETTDKVICIDNQDTPLLKQMEDMLLEVSSNKKQTYCLVVTGEMLTIILEEKELSSKLISIGSKCKSVIACRVSPKQKKEIVTIYRKSEEGFGKRTLAIGDGANDVNMITEAHVGIGIKGLEGMQAARSSDYAIGEFKILRRLLLYHGRECYRRNSIVILYNLYKNTMYLCPLIFFGFNSGFSGSNLYDIYIYQMYNAMFTAFPIILFAVLDRNLSSKVLVKSPHLYKTGIEGVFLNYKEFLLWFGQGLSHAAIIYYFVMYSLDSVLDLYHIADLVQIGQVIFMLTIFVANFKVIIHQNTSFSVGYIIQFLSFLVYFLLEIFANYYLNYDLYNILTRIFSQPYFYLVFILVMGATVFLDYSLVIYKDFMYFMKLADEYRERYQKEGDKAKLRDKTFKPLYEDNVNVYQIRKTLKGDYPDDTVESENESSEDESPQQEKKISSNRFKKEKPLNLNGGAQNKEINV</sequence>
<feature type="binding site" evidence="14">
    <location>
        <position position="949"/>
    </location>
    <ligand>
        <name>ATP</name>
        <dbReference type="ChEBI" id="CHEBI:30616"/>
    </ligand>
</feature>
<dbReference type="FunFam" id="3.40.50.1000:FF:000014">
    <property type="entry name" value="Phospholipid-transporting ATPase"/>
    <property type="match status" value="1"/>
</dbReference>
<evidence type="ECO:0000256" key="10">
    <source>
        <dbReference type="ARBA" id="ARBA00022989"/>
    </source>
</evidence>
<evidence type="ECO:0000256" key="12">
    <source>
        <dbReference type="ARBA" id="ARBA00034036"/>
    </source>
</evidence>
<feature type="domain" description="P-type ATPase A" evidence="18">
    <location>
        <begin position="242"/>
        <end position="369"/>
    </location>
</feature>
<dbReference type="InterPro" id="IPR032631">
    <property type="entry name" value="P-type_ATPase_N"/>
</dbReference>
<feature type="binding site" evidence="14">
    <location>
        <position position="527"/>
    </location>
    <ligand>
        <name>ATP</name>
        <dbReference type="ChEBI" id="CHEBI:30616"/>
    </ligand>
</feature>
<keyword evidence="6 14" id="KW-0547">Nucleotide-binding</keyword>
<dbReference type="SUPFAM" id="SSF56784">
    <property type="entry name" value="HAD-like"/>
    <property type="match status" value="1"/>
</dbReference>
<dbReference type="EC" id="7.6.2.1" evidence="16"/>
<evidence type="ECO:0000313" key="22">
    <source>
        <dbReference type="Proteomes" id="UP000009168"/>
    </source>
</evidence>
<gene>
    <name evidence="21" type="ORF">TTHERM_00325570</name>
</gene>
<feature type="compositionally biased region" description="Acidic residues" evidence="17">
    <location>
        <begin position="1295"/>
        <end position="1311"/>
    </location>
</feature>
<dbReference type="Pfam" id="PF00122">
    <property type="entry name" value="E1-E2_ATPase"/>
    <property type="match status" value="1"/>
</dbReference>
<evidence type="ECO:0000256" key="6">
    <source>
        <dbReference type="ARBA" id="ARBA00022741"/>
    </source>
</evidence>
<feature type="binding site" evidence="14">
    <location>
        <position position="716"/>
    </location>
    <ligand>
        <name>ATP</name>
        <dbReference type="ChEBI" id="CHEBI:30616"/>
    </ligand>
</feature>
<dbReference type="InterPro" id="IPR001757">
    <property type="entry name" value="P_typ_ATPase"/>
</dbReference>
<dbReference type="Pfam" id="PF13246">
    <property type="entry name" value="Cation_ATPase"/>
    <property type="match status" value="1"/>
</dbReference>
<dbReference type="InterPro" id="IPR032630">
    <property type="entry name" value="P_typ_ATPase_c"/>
</dbReference>
<dbReference type="GO" id="GO:0016887">
    <property type="term" value="F:ATP hydrolysis activity"/>
    <property type="evidence" value="ECO:0007669"/>
    <property type="project" value="InterPro"/>
</dbReference>
<feature type="region of interest" description="Disordered" evidence="17">
    <location>
        <begin position="1"/>
        <end position="26"/>
    </location>
</feature>
<feature type="transmembrane region" description="Helical" evidence="16">
    <location>
        <begin position="454"/>
        <end position="478"/>
    </location>
</feature>
<keyword evidence="8 15" id="KW-0460">Magnesium</keyword>
<dbReference type="NCBIfam" id="TIGR01652">
    <property type="entry name" value="ATPase-Plipid"/>
    <property type="match status" value="1"/>
</dbReference>
<dbReference type="GO" id="GO:0005524">
    <property type="term" value="F:ATP binding"/>
    <property type="evidence" value="ECO:0007669"/>
    <property type="project" value="UniProtKB-UniRule"/>
</dbReference>
<evidence type="ECO:0000256" key="9">
    <source>
        <dbReference type="ARBA" id="ARBA00022967"/>
    </source>
</evidence>
<feature type="compositionally biased region" description="Polar residues" evidence="17">
    <location>
        <begin position="15"/>
        <end position="26"/>
    </location>
</feature>